<dbReference type="Gene3D" id="3.90.1200.10">
    <property type="match status" value="1"/>
</dbReference>
<dbReference type="EMBL" id="BAAAQT010000006">
    <property type="protein sequence ID" value="GAA2174728.1"/>
    <property type="molecule type" value="Genomic_DNA"/>
</dbReference>
<evidence type="ECO:0000256" key="4">
    <source>
        <dbReference type="ARBA" id="ARBA00022777"/>
    </source>
</evidence>
<dbReference type="Pfam" id="PF01636">
    <property type="entry name" value="APH"/>
    <property type="match status" value="1"/>
</dbReference>
<organism evidence="8 9">
    <name type="scientific">Agrococcus versicolor</name>
    <dbReference type="NCBI Taxonomy" id="501482"/>
    <lineage>
        <taxon>Bacteria</taxon>
        <taxon>Bacillati</taxon>
        <taxon>Actinomycetota</taxon>
        <taxon>Actinomycetes</taxon>
        <taxon>Micrococcales</taxon>
        <taxon>Microbacteriaceae</taxon>
        <taxon>Agrococcus</taxon>
    </lineage>
</organism>
<keyword evidence="5" id="KW-0067">ATP-binding</keyword>
<evidence type="ECO:0000259" key="7">
    <source>
        <dbReference type="Pfam" id="PF01636"/>
    </source>
</evidence>
<evidence type="ECO:0000256" key="3">
    <source>
        <dbReference type="ARBA" id="ARBA00022741"/>
    </source>
</evidence>
<evidence type="ECO:0000256" key="2">
    <source>
        <dbReference type="ARBA" id="ARBA00022679"/>
    </source>
</evidence>
<name>A0ABP5MJA3_9MICO</name>
<keyword evidence="3" id="KW-0547">Nucleotide-binding</keyword>
<keyword evidence="6" id="KW-0046">Antibiotic resistance</keyword>
<evidence type="ECO:0000256" key="6">
    <source>
        <dbReference type="ARBA" id="ARBA00023251"/>
    </source>
</evidence>
<dbReference type="PANTHER" id="PTHR21310">
    <property type="entry name" value="AMINOGLYCOSIDE PHOSPHOTRANSFERASE-RELATED-RELATED"/>
    <property type="match status" value="1"/>
</dbReference>
<comment type="caution">
    <text evidence="8">The sequence shown here is derived from an EMBL/GenBank/DDBJ whole genome shotgun (WGS) entry which is preliminary data.</text>
</comment>
<dbReference type="Gene3D" id="3.30.200.20">
    <property type="entry name" value="Phosphorylase Kinase, domain 1"/>
    <property type="match status" value="1"/>
</dbReference>
<evidence type="ECO:0000256" key="1">
    <source>
        <dbReference type="ARBA" id="ARBA00006219"/>
    </source>
</evidence>
<proteinExistence type="inferred from homology"/>
<evidence type="ECO:0000313" key="9">
    <source>
        <dbReference type="Proteomes" id="UP001501599"/>
    </source>
</evidence>
<dbReference type="SUPFAM" id="SSF56112">
    <property type="entry name" value="Protein kinase-like (PK-like)"/>
    <property type="match status" value="1"/>
</dbReference>
<dbReference type="InterPro" id="IPR011009">
    <property type="entry name" value="Kinase-like_dom_sf"/>
</dbReference>
<evidence type="ECO:0000313" key="8">
    <source>
        <dbReference type="EMBL" id="GAA2174728.1"/>
    </source>
</evidence>
<dbReference type="InterPro" id="IPR024165">
    <property type="entry name" value="Kan/Strep_kinase"/>
</dbReference>
<dbReference type="RefSeq" id="WP_344343502.1">
    <property type="nucleotide sequence ID" value="NZ_BAAAQT010000006.1"/>
</dbReference>
<sequence>MPLASAPPPGTPVPGSVRVLADGRPTRLLWRNERGGLTVAIDGDAPVVAKWSPPGGPDLRAEASRLRWLAERHPAPRVRAWRAVADGELLVMDALSGESAVAQRWREAPEVAVRAIAEGLRRLHALPIDDCPWSWLPADRIRAARALGVAVPSGLEAAADVDHLVVGHGDACAPNTMVDADGRFLATVDVGRLGLADRWSDLAVASMSLAWNHGEGFEPLFWDAYGIEPDAERIARYRTLWDAVD</sequence>
<comment type="similarity">
    <text evidence="1">Belongs to the aminoglycoside phosphotransferase family.</text>
</comment>
<dbReference type="Proteomes" id="UP001501599">
    <property type="component" value="Unassembled WGS sequence"/>
</dbReference>
<keyword evidence="4" id="KW-0418">Kinase</keyword>
<keyword evidence="9" id="KW-1185">Reference proteome</keyword>
<dbReference type="PANTHER" id="PTHR21310:SF41">
    <property type="entry name" value="3'-PHOSPHOTRANSFERASE, PUTATIVE-RELATED"/>
    <property type="match status" value="1"/>
</dbReference>
<evidence type="ECO:0000256" key="5">
    <source>
        <dbReference type="ARBA" id="ARBA00022840"/>
    </source>
</evidence>
<protein>
    <submittedName>
        <fullName evidence="8">Aminoglycoside 3'-phosphotransferase</fullName>
    </submittedName>
</protein>
<dbReference type="CDD" id="cd05150">
    <property type="entry name" value="APH"/>
    <property type="match status" value="1"/>
</dbReference>
<gene>
    <name evidence="8" type="ORF">GCM10009846_21790</name>
</gene>
<dbReference type="InterPro" id="IPR051678">
    <property type="entry name" value="AGP_Transferase"/>
</dbReference>
<feature type="domain" description="Aminoglycoside phosphotransferase" evidence="7">
    <location>
        <begin position="43"/>
        <end position="233"/>
    </location>
</feature>
<keyword evidence="2" id="KW-0808">Transferase</keyword>
<dbReference type="InterPro" id="IPR002575">
    <property type="entry name" value="Aminoglycoside_PTrfase"/>
</dbReference>
<reference evidence="9" key="1">
    <citation type="journal article" date="2019" name="Int. J. Syst. Evol. Microbiol.">
        <title>The Global Catalogue of Microorganisms (GCM) 10K type strain sequencing project: providing services to taxonomists for standard genome sequencing and annotation.</title>
        <authorList>
            <consortium name="The Broad Institute Genomics Platform"/>
            <consortium name="The Broad Institute Genome Sequencing Center for Infectious Disease"/>
            <person name="Wu L."/>
            <person name="Ma J."/>
        </authorList>
    </citation>
    <scope>NUCLEOTIDE SEQUENCE [LARGE SCALE GENOMIC DNA]</scope>
    <source>
        <strain evidence="9">JCM 16026</strain>
    </source>
</reference>
<accession>A0ABP5MJA3</accession>